<sequence>MTSLRKKESSTFQGDSPRTLVNGSQSTSYHPTYIYIYILFLLPPQKAHLPLPLFDYTLILLATKQISRPDLQSVLETSYFLSVCCLDFN</sequence>
<proteinExistence type="predicted"/>
<dbReference type="AlphaFoldDB" id="A0A6N2LE61"/>
<feature type="compositionally biased region" description="Polar residues" evidence="1">
    <location>
        <begin position="10"/>
        <end position="26"/>
    </location>
</feature>
<organism evidence="2">
    <name type="scientific">Salix viminalis</name>
    <name type="common">Common osier</name>
    <name type="synonym">Basket willow</name>
    <dbReference type="NCBI Taxonomy" id="40686"/>
    <lineage>
        <taxon>Eukaryota</taxon>
        <taxon>Viridiplantae</taxon>
        <taxon>Streptophyta</taxon>
        <taxon>Embryophyta</taxon>
        <taxon>Tracheophyta</taxon>
        <taxon>Spermatophyta</taxon>
        <taxon>Magnoliopsida</taxon>
        <taxon>eudicotyledons</taxon>
        <taxon>Gunneridae</taxon>
        <taxon>Pentapetalae</taxon>
        <taxon>rosids</taxon>
        <taxon>fabids</taxon>
        <taxon>Malpighiales</taxon>
        <taxon>Salicaceae</taxon>
        <taxon>Saliceae</taxon>
        <taxon>Salix</taxon>
    </lineage>
</organism>
<gene>
    <name evidence="2" type="ORF">SVIM_LOCUS207148</name>
</gene>
<accession>A0A6N2LE61</accession>
<evidence type="ECO:0000313" key="2">
    <source>
        <dbReference type="EMBL" id="VFU38233.1"/>
    </source>
</evidence>
<name>A0A6N2LE61_SALVM</name>
<dbReference type="EMBL" id="CAADRP010001369">
    <property type="protein sequence ID" value="VFU38233.1"/>
    <property type="molecule type" value="Genomic_DNA"/>
</dbReference>
<reference evidence="2" key="1">
    <citation type="submission" date="2019-03" db="EMBL/GenBank/DDBJ databases">
        <authorList>
            <person name="Mank J."/>
            <person name="Almeida P."/>
        </authorList>
    </citation>
    <scope>NUCLEOTIDE SEQUENCE</scope>
    <source>
        <strain evidence="2">78183</strain>
    </source>
</reference>
<feature type="region of interest" description="Disordered" evidence="1">
    <location>
        <begin position="1"/>
        <end position="26"/>
    </location>
</feature>
<protein>
    <submittedName>
        <fullName evidence="2">Uncharacterized protein</fullName>
    </submittedName>
</protein>
<evidence type="ECO:0000256" key="1">
    <source>
        <dbReference type="SAM" id="MobiDB-lite"/>
    </source>
</evidence>